<proteinExistence type="predicted"/>
<name>A0A0D9NLG7_METAN</name>
<evidence type="ECO:0000313" key="2">
    <source>
        <dbReference type="Proteomes" id="UP000054544"/>
    </source>
</evidence>
<evidence type="ECO:0000313" key="1">
    <source>
        <dbReference type="EMBL" id="KJK73465.1"/>
    </source>
</evidence>
<reference evidence="2" key="1">
    <citation type="journal article" date="2014" name="BMC Genomics">
        <title>The genome sequence of the biocontrol fungus Metarhizium anisopliae and comparative genomics of Metarhizium species.</title>
        <authorList>
            <person name="Pattemore J.A."/>
            <person name="Hane J.K."/>
            <person name="Williams A.H."/>
            <person name="Wilson B.A."/>
            <person name="Stodart B.J."/>
            <person name="Ash G.J."/>
        </authorList>
    </citation>
    <scope>NUCLEOTIDE SEQUENCE [LARGE SCALE GENOMIC DNA]</scope>
    <source>
        <strain evidence="2">BRIP 53293</strain>
    </source>
</reference>
<gene>
    <name evidence="1" type="ORF">H634G_11302</name>
</gene>
<accession>A0A0D9NLG7</accession>
<dbReference type="Proteomes" id="UP000054544">
    <property type="component" value="Unassembled WGS sequence"/>
</dbReference>
<sequence>MRFFFKFPRPPTSRRLRHRPKDLLARSLQGSQLQALRLIHQYKQPVFWFSWCTLESATIRQRFR</sequence>
<dbReference type="AlphaFoldDB" id="A0A0D9NLG7"/>
<dbReference type="EMBL" id="KE384830">
    <property type="protein sequence ID" value="KJK73465.1"/>
    <property type="molecule type" value="Genomic_DNA"/>
</dbReference>
<keyword evidence="2" id="KW-1185">Reference proteome</keyword>
<protein>
    <submittedName>
        <fullName evidence="1">Uncharacterized protein</fullName>
    </submittedName>
</protein>
<organism evidence="1 2">
    <name type="scientific">Metarhizium anisopliae BRIP 53293</name>
    <dbReference type="NCBI Taxonomy" id="1291518"/>
    <lineage>
        <taxon>Eukaryota</taxon>
        <taxon>Fungi</taxon>
        <taxon>Dikarya</taxon>
        <taxon>Ascomycota</taxon>
        <taxon>Pezizomycotina</taxon>
        <taxon>Sordariomycetes</taxon>
        <taxon>Hypocreomycetidae</taxon>
        <taxon>Hypocreales</taxon>
        <taxon>Clavicipitaceae</taxon>
        <taxon>Metarhizium</taxon>
    </lineage>
</organism>